<keyword evidence="2" id="KW-1185">Reference proteome</keyword>
<dbReference type="RefSeq" id="WP_344601599.1">
    <property type="nucleotide sequence ID" value="NZ_BAAAHE010000007.1"/>
</dbReference>
<gene>
    <name evidence="1" type="ORF">GCM10009547_06750</name>
</gene>
<accession>A0ABN1GAI5</accession>
<reference evidence="1 2" key="1">
    <citation type="journal article" date="2019" name="Int. J. Syst. Evol. Microbiol.">
        <title>The Global Catalogue of Microorganisms (GCM) 10K type strain sequencing project: providing services to taxonomists for standard genome sequencing and annotation.</title>
        <authorList>
            <consortium name="The Broad Institute Genomics Platform"/>
            <consortium name="The Broad Institute Genome Sequencing Center for Infectious Disease"/>
            <person name="Wu L."/>
            <person name="Ma J."/>
        </authorList>
    </citation>
    <scope>NUCLEOTIDE SEQUENCE [LARGE SCALE GENOMIC DNA]</scope>
    <source>
        <strain evidence="1 2">JCM 10671</strain>
    </source>
</reference>
<evidence type="ECO:0000313" key="1">
    <source>
        <dbReference type="EMBL" id="GAA0607469.1"/>
    </source>
</evidence>
<comment type="caution">
    <text evidence="1">The sequence shown here is derived from an EMBL/GenBank/DDBJ whole genome shotgun (WGS) entry which is preliminary data.</text>
</comment>
<dbReference type="InterPro" id="IPR021527">
    <property type="entry name" value="DUF2795"/>
</dbReference>
<organism evidence="1 2">
    <name type="scientific">Sporichthya brevicatena</name>
    <dbReference type="NCBI Taxonomy" id="171442"/>
    <lineage>
        <taxon>Bacteria</taxon>
        <taxon>Bacillati</taxon>
        <taxon>Actinomycetota</taxon>
        <taxon>Actinomycetes</taxon>
        <taxon>Sporichthyales</taxon>
        <taxon>Sporichthyaceae</taxon>
        <taxon>Sporichthya</taxon>
    </lineage>
</organism>
<dbReference type="Proteomes" id="UP001500957">
    <property type="component" value="Unassembled WGS sequence"/>
</dbReference>
<evidence type="ECO:0008006" key="3">
    <source>
        <dbReference type="Google" id="ProtNLM"/>
    </source>
</evidence>
<protein>
    <recommendedName>
        <fullName evidence="3">DUF2795 domain-containing protein</fullName>
    </recommendedName>
</protein>
<evidence type="ECO:0000313" key="2">
    <source>
        <dbReference type="Proteomes" id="UP001500957"/>
    </source>
</evidence>
<proteinExistence type="predicted"/>
<dbReference type="EMBL" id="BAAAHE010000007">
    <property type="protein sequence ID" value="GAA0607469.1"/>
    <property type="molecule type" value="Genomic_DNA"/>
</dbReference>
<sequence length="64" mass="6893">MQSRPTSAAVREALNAADFPASKDRLVECAQTAGAEIEVVRTLRALPAERFASADDVLHAVERL</sequence>
<dbReference type="Pfam" id="PF11387">
    <property type="entry name" value="DUF2795"/>
    <property type="match status" value="1"/>
</dbReference>
<name>A0ABN1GAI5_9ACTN</name>